<proteinExistence type="predicted"/>
<evidence type="ECO:0000256" key="2">
    <source>
        <dbReference type="SAM" id="MobiDB-lite"/>
    </source>
</evidence>
<dbReference type="OrthoDB" id="3064055at2759"/>
<evidence type="ECO:0000313" key="4">
    <source>
        <dbReference type="Proteomes" id="UP000717328"/>
    </source>
</evidence>
<dbReference type="EMBL" id="JABCKI010006003">
    <property type="protein sequence ID" value="KAG5635906.1"/>
    <property type="molecule type" value="Genomic_DNA"/>
</dbReference>
<feature type="coiled-coil region" evidence="1">
    <location>
        <begin position="2"/>
        <end position="62"/>
    </location>
</feature>
<evidence type="ECO:0000256" key="1">
    <source>
        <dbReference type="SAM" id="Coils"/>
    </source>
</evidence>
<gene>
    <name evidence="3" type="ORF">H0H81_009687</name>
</gene>
<name>A0A9P7K2S0_9AGAR</name>
<reference evidence="3" key="2">
    <citation type="submission" date="2021-10" db="EMBL/GenBank/DDBJ databases">
        <title>Phylogenomics reveals ancestral predisposition of the termite-cultivated fungus Termitomyces towards a domesticated lifestyle.</title>
        <authorList>
            <person name="Auxier B."/>
            <person name="Grum-Grzhimaylo A."/>
            <person name="Cardenas M.E."/>
            <person name="Lodge J.D."/>
            <person name="Laessoe T."/>
            <person name="Pedersen O."/>
            <person name="Smith M.E."/>
            <person name="Kuyper T.W."/>
            <person name="Franco-Molano E.A."/>
            <person name="Baroni T.J."/>
            <person name="Aanen D.K."/>
        </authorList>
    </citation>
    <scope>NUCLEOTIDE SEQUENCE</scope>
    <source>
        <strain evidence="3">D49</strain>
    </source>
</reference>
<keyword evidence="4" id="KW-1185">Reference proteome</keyword>
<organism evidence="3 4">
    <name type="scientific">Sphagnurus paluster</name>
    <dbReference type="NCBI Taxonomy" id="117069"/>
    <lineage>
        <taxon>Eukaryota</taxon>
        <taxon>Fungi</taxon>
        <taxon>Dikarya</taxon>
        <taxon>Basidiomycota</taxon>
        <taxon>Agaricomycotina</taxon>
        <taxon>Agaricomycetes</taxon>
        <taxon>Agaricomycetidae</taxon>
        <taxon>Agaricales</taxon>
        <taxon>Tricholomatineae</taxon>
        <taxon>Lyophyllaceae</taxon>
        <taxon>Sphagnurus</taxon>
    </lineage>
</organism>
<dbReference type="Proteomes" id="UP000717328">
    <property type="component" value="Unassembled WGS sequence"/>
</dbReference>
<accession>A0A9P7K2S0</accession>
<dbReference type="AlphaFoldDB" id="A0A9P7K2S0"/>
<protein>
    <submittedName>
        <fullName evidence="3">Uncharacterized protein</fullName>
    </submittedName>
</protein>
<sequence>MYDEIDDLERALEQVKAELEDARAELKKAKKGGGRAVLEVVQKELADEKDAHNETMDRLIQLERHYKDTYGGVPKLPYQKEAVKASRRQDYCFMRAQELKTSSSAASDRKPKNSTVYEDPESGTDDSEGDVADPPKRALHRGKDILVSRASYGVPKNTPVPECIPEGRCHHIVGKGTNGEYKRYTCENCGFWCKEPTEKRKAARAAGHL</sequence>
<feature type="region of interest" description="Disordered" evidence="2">
    <location>
        <begin position="102"/>
        <end position="143"/>
    </location>
</feature>
<feature type="compositionally biased region" description="Acidic residues" evidence="2">
    <location>
        <begin position="118"/>
        <end position="131"/>
    </location>
</feature>
<feature type="compositionally biased region" description="Basic and acidic residues" evidence="2">
    <location>
        <begin position="133"/>
        <end position="143"/>
    </location>
</feature>
<comment type="caution">
    <text evidence="3">The sequence shown here is derived from an EMBL/GenBank/DDBJ whole genome shotgun (WGS) entry which is preliminary data.</text>
</comment>
<reference evidence="3" key="1">
    <citation type="submission" date="2021-02" db="EMBL/GenBank/DDBJ databases">
        <authorList>
            <person name="Nieuwenhuis M."/>
            <person name="Van De Peppel L.J.J."/>
        </authorList>
    </citation>
    <scope>NUCLEOTIDE SEQUENCE</scope>
    <source>
        <strain evidence="3">D49</strain>
    </source>
</reference>
<keyword evidence="1" id="KW-0175">Coiled coil</keyword>
<evidence type="ECO:0000313" key="3">
    <source>
        <dbReference type="EMBL" id="KAG5635906.1"/>
    </source>
</evidence>